<organism evidence="3 4">
    <name type="scientific">Muricoccus vinaceus</name>
    <dbReference type="NCBI Taxonomy" id="424704"/>
    <lineage>
        <taxon>Bacteria</taxon>
        <taxon>Pseudomonadati</taxon>
        <taxon>Pseudomonadota</taxon>
        <taxon>Alphaproteobacteria</taxon>
        <taxon>Acetobacterales</taxon>
        <taxon>Roseomonadaceae</taxon>
        <taxon>Muricoccus</taxon>
    </lineage>
</organism>
<evidence type="ECO:0008006" key="5">
    <source>
        <dbReference type="Google" id="ProtNLM"/>
    </source>
</evidence>
<dbReference type="Proteomes" id="UP001589789">
    <property type="component" value="Unassembled WGS sequence"/>
</dbReference>
<evidence type="ECO:0000256" key="2">
    <source>
        <dbReference type="SAM" id="SignalP"/>
    </source>
</evidence>
<feature type="compositionally biased region" description="Basic and acidic residues" evidence="1">
    <location>
        <begin position="58"/>
        <end position="69"/>
    </location>
</feature>
<proteinExistence type="predicted"/>
<dbReference type="RefSeq" id="WP_377048897.1">
    <property type="nucleotide sequence ID" value="NZ_JBHLVZ010000002.1"/>
</dbReference>
<evidence type="ECO:0000313" key="3">
    <source>
        <dbReference type="EMBL" id="MFC0384786.1"/>
    </source>
</evidence>
<sequence length="408" mass="42411">MMAAASVLLLLAGVAPAEAQSRSRGRAASQLRQAPPEDPDEPSEGLTAPTGTFGTALNEERRGGRRPPDESSATSILGARLGLPAGFAIHATLHLEPLQELGSEHGRLPGHVAWVETLNLRWQRGPLVAFVGKIHPRFGAAWFRVPGLYGADYAGDYELREKLGAGLELDLEDVFGLDDALGGHELRVEAFQADTSFLSGGLFRPRWAETVPGTAATATLWHRRNRRALGGADNAPGVAGLTLSLVGTGIDLPGDAGLGYSLALSRRDPGADAAAAGRGRHEPGAAAALFADFGLPLGLRLLPLVEVAHQDQAGGFAGGRAGWVTTAVTLRRGAVSGSVIEMRRSTRDAAAGRAFGRERAANLTLDLGALSGRALLAPVSLSLDIRRAAEGGRHATDAAAGLLVSLSF</sequence>
<evidence type="ECO:0000313" key="4">
    <source>
        <dbReference type="Proteomes" id="UP001589789"/>
    </source>
</evidence>
<accession>A0ABV6IMF2</accession>
<gene>
    <name evidence="3" type="ORF">ACFFIC_04380</name>
</gene>
<feature type="region of interest" description="Disordered" evidence="1">
    <location>
        <begin position="18"/>
        <end position="73"/>
    </location>
</feature>
<keyword evidence="2" id="KW-0732">Signal</keyword>
<dbReference type="EMBL" id="JBHLVZ010000002">
    <property type="protein sequence ID" value="MFC0384786.1"/>
    <property type="molecule type" value="Genomic_DNA"/>
</dbReference>
<reference evidence="3 4" key="1">
    <citation type="submission" date="2024-09" db="EMBL/GenBank/DDBJ databases">
        <authorList>
            <person name="Sun Q."/>
            <person name="Mori K."/>
        </authorList>
    </citation>
    <scope>NUCLEOTIDE SEQUENCE [LARGE SCALE GENOMIC DNA]</scope>
    <source>
        <strain evidence="3 4">CCM 7468</strain>
    </source>
</reference>
<name>A0ABV6IMF2_9PROT</name>
<keyword evidence="4" id="KW-1185">Reference proteome</keyword>
<evidence type="ECO:0000256" key="1">
    <source>
        <dbReference type="SAM" id="MobiDB-lite"/>
    </source>
</evidence>
<feature type="signal peptide" evidence="2">
    <location>
        <begin position="1"/>
        <end position="19"/>
    </location>
</feature>
<protein>
    <recommendedName>
        <fullName evidence="5">Transporter</fullName>
    </recommendedName>
</protein>
<comment type="caution">
    <text evidence="3">The sequence shown here is derived from an EMBL/GenBank/DDBJ whole genome shotgun (WGS) entry which is preliminary data.</text>
</comment>
<feature type="chain" id="PRO_5047145042" description="Transporter" evidence="2">
    <location>
        <begin position="20"/>
        <end position="408"/>
    </location>
</feature>